<dbReference type="InterPro" id="IPR050194">
    <property type="entry name" value="Glycosyltransferase_grp1"/>
</dbReference>
<protein>
    <submittedName>
        <fullName evidence="4">Glycosyltransferase</fullName>
    </submittedName>
</protein>
<proteinExistence type="inferred from homology"/>
<organism evidence="4 5">
    <name type="scientific">Bacillus cereus</name>
    <dbReference type="NCBI Taxonomy" id="1396"/>
    <lineage>
        <taxon>Bacteria</taxon>
        <taxon>Bacillati</taxon>
        <taxon>Bacillota</taxon>
        <taxon>Bacilli</taxon>
        <taxon>Bacillales</taxon>
        <taxon>Bacillaceae</taxon>
        <taxon>Bacillus</taxon>
        <taxon>Bacillus cereus group</taxon>
    </lineage>
</organism>
<dbReference type="PANTHER" id="PTHR45947">
    <property type="entry name" value="SULFOQUINOVOSYL TRANSFERASE SQD2"/>
    <property type="match status" value="1"/>
</dbReference>
<dbReference type="Proteomes" id="UP000076482">
    <property type="component" value="Unassembled WGS sequence"/>
</dbReference>
<evidence type="ECO:0000259" key="2">
    <source>
        <dbReference type="Pfam" id="PF00534"/>
    </source>
</evidence>
<evidence type="ECO:0000256" key="1">
    <source>
        <dbReference type="ARBA" id="ARBA00009481"/>
    </source>
</evidence>
<evidence type="ECO:0000313" key="5">
    <source>
        <dbReference type="Proteomes" id="UP000076482"/>
    </source>
</evidence>
<evidence type="ECO:0000259" key="3">
    <source>
        <dbReference type="Pfam" id="PF13439"/>
    </source>
</evidence>
<keyword evidence="4" id="KW-0808">Transferase</keyword>
<dbReference type="InterPro" id="IPR001296">
    <property type="entry name" value="Glyco_trans_1"/>
</dbReference>
<feature type="domain" description="Glycosyltransferase subfamily 4-like N-terminal" evidence="3">
    <location>
        <begin position="20"/>
        <end position="183"/>
    </location>
</feature>
<evidence type="ECO:0000313" key="4">
    <source>
        <dbReference type="EMBL" id="KZD68354.1"/>
    </source>
</evidence>
<comment type="caution">
    <text evidence="4">The sequence shown here is derived from an EMBL/GenBank/DDBJ whole genome shotgun (WGS) entry which is preliminary data.</text>
</comment>
<sequence>MVKTEKNKRVLHIVSAMNRGGAETLLMSIYRKIDKQKLQFDFVSHGSGKCDYEDEIAALGGSVYRIPSLGKVGPLVYIKELIKIMSNGQYVAVHAHTDYQGGFVAVAAKMAGINRRICHSHSNNWPQGFGVAARVTLKVLQSIIKYAGTDYCACSIEAARFLFGERMLNDNKVQLIKNGLDINQFIDVDIGDIDGVRKELCIPDAAKLIGHIGRFSESKNHIFILQVLKEILKRDTNFIAILAGDGPLKASIELKAKELGIYENIRFLGVRTDVPVIMNILDVFIFPSLFEGFGIVTLEAQCAGVPCIVADTIPKNTDMGLGIMSFVGLDERIEIWSTEIYKALLKERPEKEVIINNISKLGFDINNNILDWLTLYGIEDKEVIR</sequence>
<dbReference type="PANTHER" id="PTHR45947:SF3">
    <property type="entry name" value="SULFOQUINOVOSYL TRANSFERASE SQD2"/>
    <property type="match status" value="1"/>
</dbReference>
<dbReference type="CDD" id="cd03812">
    <property type="entry name" value="GT4_CapH-like"/>
    <property type="match status" value="1"/>
</dbReference>
<dbReference type="AlphaFoldDB" id="A0A162P731"/>
<dbReference type="SUPFAM" id="SSF53756">
    <property type="entry name" value="UDP-Glycosyltransferase/glycogen phosphorylase"/>
    <property type="match status" value="1"/>
</dbReference>
<dbReference type="EMBL" id="LJKE01000038">
    <property type="protein sequence ID" value="KZD68354.1"/>
    <property type="molecule type" value="Genomic_DNA"/>
</dbReference>
<dbReference type="Gene3D" id="3.40.50.2000">
    <property type="entry name" value="Glycogen Phosphorylase B"/>
    <property type="match status" value="2"/>
</dbReference>
<feature type="domain" description="Glycosyl transferase family 1" evidence="2">
    <location>
        <begin position="197"/>
        <end position="314"/>
    </location>
</feature>
<dbReference type="Pfam" id="PF00534">
    <property type="entry name" value="Glycos_transf_1"/>
    <property type="match status" value="1"/>
</dbReference>
<reference evidence="4 5" key="1">
    <citation type="submission" date="2015-09" db="EMBL/GenBank/DDBJ databases">
        <title>Bacillus cereus food isolates.</title>
        <authorList>
            <person name="Boekhorst J."/>
        </authorList>
    </citation>
    <scope>NUCLEOTIDE SEQUENCE [LARGE SCALE GENOMIC DNA]</scope>
    <source>
        <strain evidence="4 5">B4088</strain>
    </source>
</reference>
<accession>A0A162P731</accession>
<dbReference type="PATRIC" id="fig|1396.535.peg.661"/>
<dbReference type="RefSeq" id="WP_063260602.1">
    <property type="nucleotide sequence ID" value="NZ_LJKE01000038.1"/>
</dbReference>
<gene>
    <name evidence="4" type="ORF">B4088_1760</name>
</gene>
<comment type="similarity">
    <text evidence="1">Belongs to the glycosyltransferase group 1 family. Glycosyltransferase 4 subfamily.</text>
</comment>
<name>A0A162P731_BACCE</name>
<dbReference type="Pfam" id="PF13439">
    <property type="entry name" value="Glyco_transf_4"/>
    <property type="match status" value="1"/>
</dbReference>
<dbReference type="GO" id="GO:0016757">
    <property type="term" value="F:glycosyltransferase activity"/>
    <property type="evidence" value="ECO:0007669"/>
    <property type="project" value="InterPro"/>
</dbReference>
<dbReference type="InterPro" id="IPR028098">
    <property type="entry name" value="Glyco_trans_4-like_N"/>
</dbReference>